<dbReference type="GO" id="GO:0046983">
    <property type="term" value="F:protein dimerization activity"/>
    <property type="evidence" value="ECO:0007669"/>
    <property type="project" value="InterPro"/>
</dbReference>
<evidence type="ECO:0000256" key="1">
    <source>
        <dbReference type="SAM" id="MobiDB-lite"/>
    </source>
</evidence>
<dbReference type="InterPro" id="IPR012337">
    <property type="entry name" value="RNaseH-like_sf"/>
</dbReference>
<dbReference type="SUPFAM" id="SSF53098">
    <property type="entry name" value="Ribonuclease H-like"/>
    <property type="match status" value="1"/>
</dbReference>
<protein>
    <recommendedName>
        <fullName evidence="2">TTF-type domain-containing protein</fullName>
    </recommendedName>
</protein>
<dbReference type="HOGENOM" id="CLU_006175_4_3_1"/>
<dbReference type="InterPro" id="IPR025398">
    <property type="entry name" value="DUF4371"/>
</dbReference>
<reference evidence="3" key="3">
    <citation type="submission" date="2025-09" db="UniProtKB">
        <authorList>
            <consortium name="Ensembl"/>
        </authorList>
    </citation>
    <scope>IDENTIFICATION</scope>
</reference>
<reference evidence="3 4" key="1">
    <citation type="submission" date="2009-12" db="EMBL/GenBank/DDBJ databases">
        <title>The Genome Sequence of Anolis carolinensis (Green Anole Lizard).</title>
        <authorList>
            <consortium name="The Genome Sequencing Platform"/>
            <person name="Di Palma F."/>
            <person name="Alfoldi J."/>
            <person name="Heiman D."/>
            <person name="Young S."/>
            <person name="Grabherr M."/>
            <person name="Johnson J."/>
            <person name="Lander E.S."/>
            <person name="Lindblad-Toh K."/>
        </authorList>
    </citation>
    <scope>NUCLEOTIDE SEQUENCE [LARGE SCALE GENOMIC DNA]</scope>
    <source>
        <strain evidence="3 4">JBL SC #1</strain>
    </source>
</reference>
<evidence type="ECO:0000313" key="4">
    <source>
        <dbReference type="Proteomes" id="UP000001646"/>
    </source>
</evidence>
<dbReference type="Pfam" id="PF14291">
    <property type="entry name" value="DUF4371"/>
    <property type="match status" value="1"/>
</dbReference>
<dbReference type="OrthoDB" id="10062065at2759"/>
<dbReference type="SMART" id="SM00597">
    <property type="entry name" value="ZnF_TTF"/>
    <property type="match status" value="1"/>
</dbReference>
<dbReference type="Bgee" id="ENSACAG00000025462">
    <property type="expression patterns" value="Expressed in forelimb bud and 4 other cell types or tissues"/>
</dbReference>
<dbReference type="InParanoid" id="G1KWY7"/>
<feature type="compositionally biased region" description="Polar residues" evidence="1">
    <location>
        <begin position="34"/>
        <end position="45"/>
    </location>
</feature>
<name>G1KWY7_ANOCA</name>
<keyword evidence="4" id="KW-1185">Reference proteome</keyword>
<dbReference type="InterPro" id="IPR008906">
    <property type="entry name" value="HATC_C_dom"/>
</dbReference>
<dbReference type="Ensembl" id="ENSACAT00000024384.3">
    <property type="protein sequence ID" value="ENSACAP00000019689.3"/>
    <property type="gene ID" value="ENSACAG00000025462.3"/>
</dbReference>
<dbReference type="KEGG" id="acs:100560034"/>
<evidence type="ECO:0000313" key="3">
    <source>
        <dbReference type="Ensembl" id="ENSACAP00000019689.3"/>
    </source>
</evidence>
<organism evidence="3 4">
    <name type="scientific">Anolis carolinensis</name>
    <name type="common">Green anole</name>
    <name type="synonym">American chameleon</name>
    <dbReference type="NCBI Taxonomy" id="28377"/>
    <lineage>
        <taxon>Eukaryota</taxon>
        <taxon>Metazoa</taxon>
        <taxon>Chordata</taxon>
        <taxon>Craniata</taxon>
        <taxon>Vertebrata</taxon>
        <taxon>Euteleostomi</taxon>
        <taxon>Lepidosauria</taxon>
        <taxon>Squamata</taxon>
        <taxon>Bifurcata</taxon>
        <taxon>Unidentata</taxon>
        <taxon>Episquamata</taxon>
        <taxon>Toxicofera</taxon>
        <taxon>Iguania</taxon>
        <taxon>Dactyloidae</taxon>
        <taxon>Anolis</taxon>
    </lineage>
</organism>
<accession>G1KWY7</accession>
<dbReference type="GeneTree" id="ENSGT00940000154356"/>
<evidence type="ECO:0000259" key="2">
    <source>
        <dbReference type="SMART" id="SM00597"/>
    </source>
</evidence>
<feature type="domain" description="TTF-type" evidence="2">
    <location>
        <begin position="175"/>
        <end position="259"/>
    </location>
</feature>
<reference evidence="3" key="2">
    <citation type="submission" date="2025-08" db="UniProtKB">
        <authorList>
            <consortium name="Ensembl"/>
        </authorList>
    </citation>
    <scope>IDENTIFICATION</scope>
</reference>
<dbReference type="STRING" id="28377.ENSACAP00000019689"/>
<proteinExistence type="predicted"/>
<feature type="compositionally biased region" description="Basic and acidic residues" evidence="1">
    <location>
        <begin position="46"/>
        <end position="60"/>
    </location>
</feature>
<dbReference type="Pfam" id="PF05699">
    <property type="entry name" value="Dimer_Tnp_hAT"/>
    <property type="match status" value="1"/>
</dbReference>
<dbReference type="PANTHER" id="PTHR45749:SF35">
    <property type="entry name" value="AC-LIKE TRANSPOSASE-RELATED"/>
    <property type="match status" value="1"/>
</dbReference>
<dbReference type="AlphaFoldDB" id="G1KWY7"/>
<dbReference type="eggNOG" id="ENOG502QPQD">
    <property type="taxonomic scope" value="Eukaryota"/>
</dbReference>
<sequence>MSSKKKPSGAFHRKRRLQHSQEDKSQAKALKRFFTTSPSCQTGKPETTKLTESDHADDGKIPISEPLPGPSTSQDLLTATSAIPLPPSCIGITGTDTEDVDEDSLRDAALPSTSRQAIESEQRRDPLLFLSNDCGEWPLKINDEARKIIVERGPQQVRGIKFPKDIHGRKFSPFHYSRKLCNGERVNRYWLQYSVSKNAVFCITCKIFGNDTSGLAGSQGFSDWRNLGRLLSSHEKSRPHMKNRSSWRELSQRLHLNKTIDAEHERLINAEIKHWDQILKRLLCATRFLGVQGLPFRGTKDVLFEPNNGNFLKLIEHIAQFDDPMAEHVRRITSKETHVHYLSKNVQNEFIAFLAGKVQNNILEQLHEATYYSIILDCTPDISNTEQMTLVVRFVTCKANEDISIKEHFLGFVPVANPSGEGMTEILLHELEALRIPLKNMRGQGYDNGSAMKGQHVGVQRRILDLNPRAFYVPCGNHSLNLVINDAAMSCKIAADCFATIQDLYNIFSGSPVRWGTLLKHVSTLTLNPLSSTRWESRIEALLPLRFHIEEVYDAVYEASHDQKFDGLCRSRAGALLKRLQSFTFLCSIVTWHEILHKINIVSKQLQKVSIDLQNSMALIKSVKSFLERMRSEEGLNSIITDAKELAEKIDATADFENEQEARPRKVSRQFSYECKDEAVHSGKESFKVNFFFVVLDTAISSLKERFQLMDNHSGSFKFLYDISSLGKCLNENELKYACQRLETVLTDGEDHDVNAGDLYKELQLLANMLPPGSLPADALSFINHGLEDVFPNIYIALRILLTLPISVASGERSFSKLKLIKNYLRSTVSQERLSGLSTLAIENSLLDDMDTDSLVHEFSKLKVRKIRF</sequence>
<dbReference type="GeneID" id="100560034"/>
<dbReference type="InterPro" id="IPR006580">
    <property type="entry name" value="Znf_TTF"/>
</dbReference>
<dbReference type="Proteomes" id="UP000001646">
    <property type="component" value="Chromosome 2"/>
</dbReference>
<gene>
    <name evidence="3" type="primary">LOC100560034</name>
</gene>
<feature type="compositionally biased region" description="Basic residues" evidence="1">
    <location>
        <begin position="1"/>
        <end position="18"/>
    </location>
</feature>
<feature type="region of interest" description="Disordered" evidence="1">
    <location>
        <begin position="1"/>
        <end position="75"/>
    </location>
</feature>
<dbReference type="PANTHER" id="PTHR45749">
    <property type="match status" value="1"/>
</dbReference>